<dbReference type="EMBL" id="JAHRIN010068830">
    <property type="protein sequence ID" value="MEQ2215756.1"/>
    <property type="molecule type" value="Genomic_DNA"/>
</dbReference>
<proteinExistence type="predicted"/>
<dbReference type="Proteomes" id="UP001434883">
    <property type="component" value="Unassembled WGS sequence"/>
</dbReference>
<comment type="caution">
    <text evidence="1">The sequence shown here is derived from an EMBL/GenBank/DDBJ whole genome shotgun (WGS) entry which is preliminary data.</text>
</comment>
<feature type="non-terminal residue" evidence="1">
    <location>
        <position position="1"/>
    </location>
</feature>
<evidence type="ECO:0000313" key="2">
    <source>
        <dbReference type="Proteomes" id="UP001434883"/>
    </source>
</evidence>
<accession>A0ABV0S6N1</accession>
<protein>
    <submittedName>
        <fullName evidence="1">Uncharacterized protein</fullName>
    </submittedName>
</protein>
<evidence type="ECO:0000313" key="1">
    <source>
        <dbReference type="EMBL" id="MEQ2215756.1"/>
    </source>
</evidence>
<keyword evidence="2" id="KW-1185">Reference proteome</keyword>
<reference evidence="1 2" key="1">
    <citation type="submission" date="2021-06" db="EMBL/GenBank/DDBJ databases">
        <authorList>
            <person name="Palmer J.M."/>
        </authorList>
    </citation>
    <scope>NUCLEOTIDE SEQUENCE [LARGE SCALE GENOMIC DNA]</scope>
    <source>
        <strain evidence="1 2">XC_2019</strain>
        <tissue evidence="1">Muscle</tissue>
    </source>
</reference>
<gene>
    <name evidence="1" type="ORF">XENOCAPTIV_005638</name>
</gene>
<organism evidence="1 2">
    <name type="scientific">Xenoophorus captivus</name>
    <dbReference type="NCBI Taxonomy" id="1517983"/>
    <lineage>
        <taxon>Eukaryota</taxon>
        <taxon>Metazoa</taxon>
        <taxon>Chordata</taxon>
        <taxon>Craniata</taxon>
        <taxon>Vertebrata</taxon>
        <taxon>Euteleostomi</taxon>
        <taxon>Actinopterygii</taxon>
        <taxon>Neopterygii</taxon>
        <taxon>Teleostei</taxon>
        <taxon>Neoteleostei</taxon>
        <taxon>Acanthomorphata</taxon>
        <taxon>Ovalentaria</taxon>
        <taxon>Atherinomorphae</taxon>
        <taxon>Cyprinodontiformes</taxon>
        <taxon>Goodeidae</taxon>
        <taxon>Xenoophorus</taxon>
    </lineage>
</organism>
<sequence>DNDVVTYELIKSRKCCCFSIYYVRSNKAIPVCIASGGRGCDDSQPAGKKLEEIK</sequence>
<name>A0ABV0S6N1_9TELE</name>